<feature type="domain" description="Methyltransferase type 11" evidence="1">
    <location>
        <begin position="38"/>
        <end position="132"/>
    </location>
</feature>
<reference evidence="2 3" key="1">
    <citation type="submission" date="2020-06" db="EMBL/GenBank/DDBJ databases">
        <title>Actinomadura xiongansis sp. nov., isolated from soil of Baiyangdian.</title>
        <authorList>
            <person name="Zhang X."/>
        </authorList>
    </citation>
    <scope>NUCLEOTIDE SEQUENCE [LARGE SCALE GENOMIC DNA]</scope>
    <source>
        <strain evidence="2 3">HBUM206468</strain>
    </source>
</reference>
<dbReference type="Proteomes" id="UP000805614">
    <property type="component" value="Unassembled WGS sequence"/>
</dbReference>
<gene>
    <name evidence="2" type="ORF">HKK74_19795</name>
</gene>
<dbReference type="InterPro" id="IPR029063">
    <property type="entry name" value="SAM-dependent_MTases_sf"/>
</dbReference>
<keyword evidence="2" id="KW-0808">Transferase</keyword>
<comment type="caution">
    <text evidence="2">The sequence shown here is derived from an EMBL/GenBank/DDBJ whole genome shotgun (WGS) entry which is preliminary data.</text>
</comment>
<accession>A0ABR7LS89</accession>
<dbReference type="GO" id="GO:0032259">
    <property type="term" value="P:methylation"/>
    <property type="evidence" value="ECO:0007669"/>
    <property type="project" value="UniProtKB-KW"/>
</dbReference>
<name>A0ABR7LS89_9ACTN</name>
<keyword evidence="2" id="KW-0489">Methyltransferase</keyword>
<evidence type="ECO:0000313" key="2">
    <source>
        <dbReference type="EMBL" id="MBC6467720.1"/>
    </source>
</evidence>
<dbReference type="RefSeq" id="WP_187244725.1">
    <property type="nucleotide sequence ID" value="NZ_BAAAOK010000010.1"/>
</dbReference>
<dbReference type="Pfam" id="PF08241">
    <property type="entry name" value="Methyltransf_11"/>
    <property type="match status" value="1"/>
</dbReference>
<dbReference type="PANTHER" id="PTHR45036:SF1">
    <property type="entry name" value="METHYLTRANSFERASE LIKE 7A"/>
    <property type="match status" value="1"/>
</dbReference>
<dbReference type="InterPro" id="IPR013216">
    <property type="entry name" value="Methyltransf_11"/>
</dbReference>
<dbReference type="InterPro" id="IPR052356">
    <property type="entry name" value="Thiol_S-MT"/>
</dbReference>
<dbReference type="PANTHER" id="PTHR45036">
    <property type="entry name" value="METHYLTRANSFERASE LIKE 7B"/>
    <property type="match status" value="1"/>
</dbReference>
<evidence type="ECO:0000313" key="3">
    <source>
        <dbReference type="Proteomes" id="UP000805614"/>
    </source>
</evidence>
<dbReference type="EMBL" id="JABVEC010000014">
    <property type="protein sequence ID" value="MBC6467720.1"/>
    <property type="molecule type" value="Genomic_DNA"/>
</dbReference>
<proteinExistence type="predicted"/>
<sequence length="206" mass="22341">MRNPFFARLLTRCGARNEQRGNADLRREMLAGLSGRVVEVGPGTGLNFPHYPDTVAELLAVEPEVYLRERAGEAAAAAPVTVRVVDGTAERIPADDASVDAVALSGLLCSVPDQAAALAEFRRVLRPGGELRFYEHVRSRASAFAAYQDAMDAVWPRIMGGCRPNRDTYTAIKDAGFHIVYCRGFIFPPSARLSVVSPRIIGAARV</sequence>
<keyword evidence="3" id="KW-1185">Reference proteome</keyword>
<dbReference type="GO" id="GO:0008168">
    <property type="term" value="F:methyltransferase activity"/>
    <property type="evidence" value="ECO:0007669"/>
    <property type="project" value="UniProtKB-KW"/>
</dbReference>
<organism evidence="2 3">
    <name type="scientific">Actinomadura alba</name>
    <dbReference type="NCBI Taxonomy" id="406431"/>
    <lineage>
        <taxon>Bacteria</taxon>
        <taxon>Bacillati</taxon>
        <taxon>Actinomycetota</taxon>
        <taxon>Actinomycetes</taxon>
        <taxon>Streptosporangiales</taxon>
        <taxon>Thermomonosporaceae</taxon>
        <taxon>Actinomadura</taxon>
    </lineage>
</organism>
<dbReference type="CDD" id="cd02440">
    <property type="entry name" value="AdoMet_MTases"/>
    <property type="match status" value="1"/>
</dbReference>
<evidence type="ECO:0000259" key="1">
    <source>
        <dbReference type="Pfam" id="PF08241"/>
    </source>
</evidence>
<dbReference type="SUPFAM" id="SSF53335">
    <property type="entry name" value="S-adenosyl-L-methionine-dependent methyltransferases"/>
    <property type="match status" value="1"/>
</dbReference>
<protein>
    <submittedName>
        <fullName evidence="2">Class I SAM-dependent methyltransferase</fullName>
    </submittedName>
</protein>
<dbReference type="Gene3D" id="3.40.50.150">
    <property type="entry name" value="Vaccinia Virus protein VP39"/>
    <property type="match status" value="1"/>
</dbReference>